<dbReference type="AlphaFoldDB" id="A0A7J6MXQ4"/>
<proteinExistence type="predicted"/>
<gene>
    <name evidence="1" type="ORF">FOL47_006725</name>
</gene>
<protein>
    <submittedName>
        <fullName evidence="1">Uncharacterized protein</fullName>
    </submittedName>
</protein>
<dbReference type="EMBL" id="JAAPAO010000038">
    <property type="protein sequence ID" value="KAF4676117.1"/>
    <property type="molecule type" value="Genomic_DNA"/>
</dbReference>
<sequence length="255" mass="29043">MPFILYWSAGASLPDVCKHVTEPLPHVLVLLSTTVKELESGDDPNGGSRLFLVSSLWVIENATAPGRYFLDDITNEYGWGLGDRLGAFMYNKYQNELYAPYNDSMMILHPISCFGFLPSSGFVYLTKKYTGSQVFRASINITTPTTLTLVVSTMKPEVYNRYKDVVFDWAPGSRLSKTSEGPSGIYYDYRIRVGNDTLSGLERLFNWTLPRDDYQFFHNSSRQEIYTYYSGETVTLVAHKCKNLAWDKCVFENPE</sequence>
<organism evidence="1 2">
    <name type="scientific">Perkinsus chesapeaki</name>
    <name type="common">Clam parasite</name>
    <name type="synonym">Perkinsus andrewsi</name>
    <dbReference type="NCBI Taxonomy" id="330153"/>
    <lineage>
        <taxon>Eukaryota</taxon>
        <taxon>Sar</taxon>
        <taxon>Alveolata</taxon>
        <taxon>Perkinsozoa</taxon>
        <taxon>Perkinsea</taxon>
        <taxon>Perkinsida</taxon>
        <taxon>Perkinsidae</taxon>
        <taxon>Perkinsus</taxon>
    </lineage>
</organism>
<evidence type="ECO:0000313" key="2">
    <source>
        <dbReference type="Proteomes" id="UP000591131"/>
    </source>
</evidence>
<name>A0A7J6MXQ4_PERCH</name>
<keyword evidence="2" id="KW-1185">Reference proteome</keyword>
<reference evidence="1 2" key="1">
    <citation type="submission" date="2020-04" db="EMBL/GenBank/DDBJ databases">
        <title>Perkinsus chesapeaki whole genome sequence.</title>
        <authorList>
            <person name="Bogema D.R."/>
        </authorList>
    </citation>
    <scope>NUCLEOTIDE SEQUENCE [LARGE SCALE GENOMIC DNA]</scope>
    <source>
        <strain evidence="1">ATCC PRA-425</strain>
    </source>
</reference>
<comment type="caution">
    <text evidence="1">The sequence shown here is derived from an EMBL/GenBank/DDBJ whole genome shotgun (WGS) entry which is preliminary data.</text>
</comment>
<accession>A0A7J6MXQ4</accession>
<dbReference type="Proteomes" id="UP000591131">
    <property type="component" value="Unassembled WGS sequence"/>
</dbReference>
<evidence type="ECO:0000313" key="1">
    <source>
        <dbReference type="EMBL" id="KAF4676117.1"/>
    </source>
</evidence>